<evidence type="ECO:0000256" key="2">
    <source>
        <dbReference type="ARBA" id="ARBA00022490"/>
    </source>
</evidence>
<accession>A0ABQ8FAD7</accession>
<keyword evidence="6" id="KW-1185">Reference proteome</keyword>
<dbReference type="EMBL" id="JAFCIX010000328">
    <property type="protein sequence ID" value="KAH6594824.1"/>
    <property type="molecule type" value="Genomic_DNA"/>
</dbReference>
<evidence type="ECO:0000313" key="6">
    <source>
        <dbReference type="Proteomes" id="UP001648503"/>
    </source>
</evidence>
<dbReference type="SUPFAM" id="SSF48350">
    <property type="entry name" value="GTPase activation domain, GAP"/>
    <property type="match status" value="1"/>
</dbReference>
<dbReference type="InterPro" id="IPR036390">
    <property type="entry name" value="WH_DNA-bd_sf"/>
</dbReference>
<dbReference type="SMART" id="SM00324">
    <property type="entry name" value="RhoGAP"/>
    <property type="match status" value="1"/>
</dbReference>
<evidence type="ECO:0000313" key="5">
    <source>
        <dbReference type="EMBL" id="KAH6594824.1"/>
    </source>
</evidence>
<evidence type="ECO:0000259" key="4">
    <source>
        <dbReference type="PROSITE" id="PS50238"/>
    </source>
</evidence>
<dbReference type="Proteomes" id="UP001648503">
    <property type="component" value="Unassembled WGS sequence"/>
</dbReference>
<evidence type="ECO:0000256" key="3">
    <source>
        <dbReference type="ARBA" id="ARBA00022553"/>
    </source>
</evidence>
<organism evidence="5 6">
    <name type="scientific">Batrachochytrium salamandrivorans</name>
    <dbReference type="NCBI Taxonomy" id="1357716"/>
    <lineage>
        <taxon>Eukaryota</taxon>
        <taxon>Fungi</taxon>
        <taxon>Fungi incertae sedis</taxon>
        <taxon>Chytridiomycota</taxon>
        <taxon>Chytridiomycota incertae sedis</taxon>
        <taxon>Chytridiomycetes</taxon>
        <taxon>Rhizophydiales</taxon>
        <taxon>Rhizophydiales incertae sedis</taxon>
        <taxon>Batrachochytrium</taxon>
    </lineage>
</organism>
<reference evidence="5 6" key="1">
    <citation type="submission" date="2021-02" db="EMBL/GenBank/DDBJ databases">
        <title>Variation within the Batrachochytrium salamandrivorans European outbreak.</title>
        <authorList>
            <person name="Kelly M."/>
            <person name="Pasmans F."/>
            <person name="Shea T.P."/>
            <person name="Munoz J.F."/>
            <person name="Carranza S."/>
            <person name="Cuomo C.A."/>
            <person name="Martel A."/>
        </authorList>
    </citation>
    <scope>NUCLEOTIDE SEQUENCE [LARGE SCALE GENOMIC DNA]</scope>
    <source>
        <strain evidence="5 6">AMFP18/2</strain>
    </source>
</reference>
<sequence length="864" mass="96758">MHFQDWFWGVPDNPTLGVTKLHARLITDIVQVEELSSLLQLRIAAEEQYASMLMDLARKPLRPNGFGQDDSLISNIYCSYQKEMQPLSASHKSIADRLSMATIPLKAFIEDARTICFPKKSLIDALVKRFDAALLQTKTLNQIYREKSAQAAAETKKYTSLSVQRDVPETNVMINFGTRSLTSDEFNDFISTMQREIINMDVGSILGAYKDCYLGSDMLKYVETKHHVQESDAMAFLNDLVSNNFIRPISSRFAHFMPSSHYQWKRTSLEIDNELPHRRCIRLAECAEYDYKKSVRAVETLRQSVYIASAEYMDTIQKVLRKRIGTIKTTLTSCAEVENIPVCLIRDIQERLFLFLETLDVDKEIKLFSERDRTGVKPAAPYLFEKYLQGPIDVVFGLELDELHSRSGVRVPPIMRKCFKYISDIQDKAVLEKSKQDPSIQLTQNDSSKNLESWMLPITNLTTVMALRNELDSGKVKESTLRKYPVCTIINVLRIYLMELPNSVCSNDLYEPLKLLYLSKYDDLGTMRFNSLRSLLATMSSAHFHTLTFFISYIRTLVSGIDPADSRITDLSISLGPYILRPEIENSVSVHDKHRGRLVRDLLVHYDDIISADILSATNSAEDLPEGAGSFPKSPTALDSEGEEDAFDLIVTPESSPLDSEKSGKTLHLTSALGTHLKASLVEKRSANALNVNTQNMALNGTPLNLYGQNSASAIQQGQNYDNTGVVGDMFTAAKRVGSSWLYQASDITKIFTTQPVQIPSSSDERSDPSIQLQSLSSVDPGFLSTSVNEKATLGVSSSVGGVPLSRPYYIRDDSPFVTADVKAPITRAEITSPSSKLFDIVLSDESDVEIYNKPPAILTTPFI</sequence>
<feature type="domain" description="Rho-GAP" evidence="4">
    <location>
        <begin position="398"/>
        <end position="610"/>
    </location>
</feature>
<keyword evidence="2" id="KW-0963">Cytoplasm</keyword>
<dbReference type="InterPro" id="IPR008936">
    <property type="entry name" value="Rho_GTPase_activation_prot"/>
</dbReference>
<dbReference type="Gene3D" id="1.10.555.10">
    <property type="entry name" value="Rho GTPase activation protein"/>
    <property type="match status" value="1"/>
</dbReference>
<keyword evidence="3" id="KW-0597">Phosphoprotein</keyword>
<protein>
    <recommendedName>
        <fullName evidence="4">Rho-GAP domain-containing protein</fullName>
    </recommendedName>
</protein>
<dbReference type="InterPro" id="IPR027267">
    <property type="entry name" value="AH/BAR_dom_sf"/>
</dbReference>
<dbReference type="PANTHER" id="PTHR23065">
    <property type="entry name" value="PROLINE-SERINE-THREONINE PHOSPHATASE INTERACTING PROTEIN 1"/>
    <property type="match status" value="1"/>
</dbReference>
<comment type="caution">
    <text evidence="5">The sequence shown here is derived from an EMBL/GenBank/DDBJ whole genome shotgun (WGS) entry which is preliminary data.</text>
</comment>
<dbReference type="Gene3D" id="1.20.1270.60">
    <property type="entry name" value="Arfaptin homology (AH) domain/BAR domain"/>
    <property type="match status" value="1"/>
</dbReference>
<dbReference type="SUPFAM" id="SSF46785">
    <property type="entry name" value="Winged helix' DNA-binding domain"/>
    <property type="match status" value="1"/>
</dbReference>
<gene>
    <name evidence="5" type="ORF">BASA50_006298</name>
</gene>
<dbReference type="SUPFAM" id="SSF103657">
    <property type="entry name" value="BAR/IMD domain-like"/>
    <property type="match status" value="1"/>
</dbReference>
<dbReference type="Pfam" id="PF00611">
    <property type="entry name" value="FCH"/>
    <property type="match status" value="1"/>
</dbReference>
<dbReference type="PANTHER" id="PTHR23065:SF7">
    <property type="entry name" value="NOSTRIN, ISOFORM H"/>
    <property type="match status" value="1"/>
</dbReference>
<dbReference type="PROSITE" id="PS50238">
    <property type="entry name" value="RHOGAP"/>
    <property type="match status" value="1"/>
</dbReference>
<evidence type="ECO:0000256" key="1">
    <source>
        <dbReference type="ARBA" id="ARBA00004496"/>
    </source>
</evidence>
<proteinExistence type="predicted"/>
<dbReference type="InterPro" id="IPR000198">
    <property type="entry name" value="RhoGAP_dom"/>
</dbReference>
<dbReference type="Pfam" id="PF00620">
    <property type="entry name" value="RhoGAP"/>
    <property type="match status" value="1"/>
</dbReference>
<name>A0ABQ8FAD7_9FUNG</name>
<comment type="subcellular location">
    <subcellularLocation>
        <location evidence="1">Cytoplasm</location>
    </subcellularLocation>
</comment>
<dbReference type="InterPro" id="IPR001060">
    <property type="entry name" value="FCH_dom"/>
</dbReference>